<name>A0A382NBH6_9ZZZZ</name>
<feature type="non-terminal residue" evidence="1">
    <location>
        <position position="74"/>
    </location>
</feature>
<protein>
    <submittedName>
        <fullName evidence="1">Uncharacterized protein</fullName>
    </submittedName>
</protein>
<dbReference type="EMBL" id="UINC01099085">
    <property type="protein sequence ID" value="SVC58080.1"/>
    <property type="molecule type" value="Genomic_DNA"/>
</dbReference>
<organism evidence="1">
    <name type="scientific">marine metagenome</name>
    <dbReference type="NCBI Taxonomy" id="408172"/>
    <lineage>
        <taxon>unclassified sequences</taxon>
        <taxon>metagenomes</taxon>
        <taxon>ecological metagenomes</taxon>
    </lineage>
</organism>
<proteinExistence type="predicted"/>
<dbReference type="AlphaFoldDB" id="A0A382NBH6"/>
<gene>
    <name evidence="1" type="ORF">METZ01_LOCUS310934</name>
</gene>
<sequence length="74" mass="8354">MKFVYFLTALLISIGAQAELDLSSIDRNIDKVKIPKIKASEVVDKNTLPFSFLNFDEIPNTVEPIVLPEKQFVT</sequence>
<evidence type="ECO:0000313" key="1">
    <source>
        <dbReference type="EMBL" id="SVC58080.1"/>
    </source>
</evidence>
<accession>A0A382NBH6</accession>
<reference evidence="1" key="1">
    <citation type="submission" date="2018-05" db="EMBL/GenBank/DDBJ databases">
        <authorList>
            <person name="Lanie J.A."/>
            <person name="Ng W.-L."/>
            <person name="Kazmierczak K.M."/>
            <person name="Andrzejewski T.M."/>
            <person name="Davidsen T.M."/>
            <person name="Wayne K.J."/>
            <person name="Tettelin H."/>
            <person name="Glass J.I."/>
            <person name="Rusch D."/>
            <person name="Podicherti R."/>
            <person name="Tsui H.-C.T."/>
            <person name="Winkler M.E."/>
        </authorList>
    </citation>
    <scope>NUCLEOTIDE SEQUENCE</scope>
</reference>